<gene>
    <name evidence="1" type="ORF">FYJ78_03205</name>
</gene>
<comment type="caution">
    <text evidence="1">The sequence shown here is derived from an EMBL/GenBank/DDBJ whole genome shotgun (WGS) entry which is preliminary data.</text>
</comment>
<name>A0A6I2UPR8_9FIRM</name>
<evidence type="ECO:0000313" key="1">
    <source>
        <dbReference type="EMBL" id="MSV24208.1"/>
    </source>
</evidence>
<dbReference type="AlphaFoldDB" id="A0A6I2UPR8"/>
<proteinExistence type="predicted"/>
<dbReference type="Proteomes" id="UP000430222">
    <property type="component" value="Unassembled WGS sequence"/>
</dbReference>
<organism evidence="1 2">
    <name type="scientific">Selenomonas montiformis</name>
    <dbReference type="NCBI Taxonomy" id="2652285"/>
    <lineage>
        <taxon>Bacteria</taxon>
        <taxon>Bacillati</taxon>
        <taxon>Bacillota</taxon>
        <taxon>Negativicutes</taxon>
        <taxon>Selenomonadales</taxon>
        <taxon>Selenomonadaceae</taxon>
        <taxon>Selenomonas</taxon>
    </lineage>
</organism>
<evidence type="ECO:0000313" key="2">
    <source>
        <dbReference type="Proteomes" id="UP000430222"/>
    </source>
</evidence>
<reference evidence="1 2" key="1">
    <citation type="submission" date="2019-08" db="EMBL/GenBank/DDBJ databases">
        <title>In-depth cultivation of the pig gut microbiome towards novel bacterial diversity and tailored functional studies.</title>
        <authorList>
            <person name="Wylensek D."/>
            <person name="Hitch T.C.A."/>
            <person name="Clavel T."/>
        </authorList>
    </citation>
    <scope>NUCLEOTIDE SEQUENCE [LARGE SCALE GENOMIC DNA]</scope>
    <source>
        <strain evidence="2">WCA-380-WT-3B3</strain>
    </source>
</reference>
<sequence>MKAMKLESELNREYAIELSNLILNNPKMRVVVWIDSENISDDYGSWAGNFHSKPCIETIAYSEAREIWVSKENDDFEDCYSYYGHDAEKWPDEELAEKAKLIPWEDVIAVNVGVA</sequence>
<dbReference type="RefSeq" id="WP_154619983.1">
    <property type="nucleotide sequence ID" value="NZ_VUNL01000003.1"/>
</dbReference>
<keyword evidence="2" id="KW-1185">Reference proteome</keyword>
<accession>A0A6I2UPR8</accession>
<protein>
    <submittedName>
        <fullName evidence="1">Uncharacterized protein</fullName>
    </submittedName>
</protein>
<dbReference type="EMBL" id="VUNL01000003">
    <property type="protein sequence ID" value="MSV24208.1"/>
    <property type="molecule type" value="Genomic_DNA"/>
</dbReference>